<reference evidence="1 2" key="1">
    <citation type="submission" date="2019-06" db="EMBL/GenBank/DDBJ databases">
        <title>A chromosome-scale genome assembly of the European perch, Perca fluviatilis.</title>
        <authorList>
            <person name="Roques C."/>
            <person name="Zahm M."/>
            <person name="Cabau C."/>
            <person name="Klopp C."/>
            <person name="Bouchez O."/>
            <person name="Donnadieu C."/>
            <person name="Kuhl H."/>
            <person name="Gislard M."/>
            <person name="Guendouz S."/>
            <person name="Journot L."/>
            <person name="Haffray P."/>
            <person name="Bestin A."/>
            <person name="Morvezen R."/>
            <person name="Feron R."/>
            <person name="Wen M."/>
            <person name="Jouanno E."/>
            <person name="Herpin A."/>
            <person name="Schartl M."/>
            <person name="Postlethwait J."/>
            <person name="Schaerlinger B."/>
            <person name="Chardard D."/>
            <person name="Lecocq T."/>
            <person name="Poncet C."/>
            <person name="Jaffrelo L."/>
            <person name="Lampietro C."/>
            <person name="Guiguen Y."/>
        </authorList>
    </citation>
    <scope>NUCLEOTIDE SEQUENCE [LARGE SCALE GENOMIC DNA]</scope>
    <source>
        <tissue evidence="1">Blood</tissue>
    </source>
</reference>
<sequence>MKIWRNRLCCHSERCTVCDSVDPLGSHDDSCHVLILHDKVSETPGNTANLSQSDAATHQVCLNYKTATGICPLCAAGVAIDLRQQT</sequence>
<proteinExistence type="predicted"/>
<protein>
    <submittedName>
        <fullName evidence="1">Uncharacterized protein</fullName>
    </submittedName>
</protein>
<name>A0A6A5ERG0_PERFL</name>
<evidence type="ECO:0000313" key="2">
    <source>
        <dbReference type="Proteomes" id="UP000465112"/>
    </source>
</evidence>
<dbReference type="Proteomes" id="UP000465112">
    <property type="component" value="Chromosome 10"/>
</dbReference>
<keyword evidence="2" id="KW-1185">Reference proteome</keyword>
<comment type="caution">
    <text evidence="1">The sequence shown here is derived from an EMBL/GenBank/DDBJ whole genome shotgun (WGS) entry which is preliminary data.</text>
</comment>
<accession>A0A6A5ERG0</accession>
<dbReference type="AlphaFoldDB" id="A0A6A5ERG0"/>
<evidence type="ECO:0000313" key="1">
    <source>
        <dbReference type="EMBL" id="KAF1384666.1"/>
    </source>
</evidence>
<gene>
    <name evidence="1" type="ORF">PFLUV_G00122560</name>
</gene>
<organism evidence="1 2">
    <name type="scientific">Perca fluviatilis</name>
    <name type="common">European perch</name>
    <dbReference type="NCBI Taxonomy" id="8168"/>
    <lineage>
        <taxon>Eukaryota</taxon>
        <taxon>Metazoa</taxon>
        <taxon>Chordata</taxon>
        <taxon>Craniata</taxon>
        <taxon>Vertebrata</taxon>
        <taxon>Euteleostomi</taxon>
        <taxon>Actinopterygii</taxon>
        <taxon>Neopterygii</taxon>
        <taxon>Teleostei</taxon>
        <taxon>Neoteleostei</taxon>
        <taxon>Acanthomorphata</taxon>
        <taxon>Eupercaria</taxon>
        <taxon>Perciformes</taxon>
        <taxon>Percoidei</taxon>
        <taxon>Percidae</taxon>
        <taxon>Percinae</taxon>
        <taxon>Perca</taxon>
    </lineage>
</organism>
<dbReference type="EMBL" id="VHII01000010">
    <property type="protein sequence ID" value="KAF1384666.1"/>
    <property type="molecule type" value="Genomic_DNA"/>
</dbReference>